<dbReference type="Proteomes" id="UP001217178">
    <property type="component" value="Unassembled WGS sequence"/>
</dbReference>
<comment type="caution">
    <text evidence="1">The sequence shown here is derived from an EMBL/GenBank/DDBJ whole genome shotgun (WGS) entry which is preliminary data.</text>
</comment>
<name>A0ABT5LIV5_9GAMM</name>
<organism evidence="1 2">
    <name type="scientific">Xenorhabdus yunnanensis</name>
    <dbReference type="NCBI Taxonomy" id="3025878"/>
    <lineage>
        <taxon>Bacteria</taxon>
        <taxon>Pseudomonadati</taxon>
        <taxon>Pseudomonadota</taxon>
        <taxon>Gammaproteobacteria</taxon>
        <taxon>Enterobacterales</taxon>
        <taxon>Morganellaceae</taxon>
        <taxon>Xenorhabdus</taxon>
    </lineage>
</organism>
<proteinExistence type="predicted"/>
<evidence type="ECO:0000313" key="2">
    <source>
        <dbReference type="Proteomes" id="UP001217178"/>
    </source>
</evidence>
<keyword evidence="2" id="KW-1185">Reference proteome</keyword>
<dbReference type="RefSeq" id="WP_273555779.1">
    <property type="nucleotide sequence ID" value="NZ_JAQRFI010000036.1"/>
</dbReference>
<evidence type="ECO:0008006" key="3">
    <source>
        <dbReference type="Google" id="ProtNLM"/>
    </source>
</evidence>
<accession>A0ABT5LIV5</accession>
<protein>
    <recommendedName>
        <fullName evidence="3">Knr4/Smi1-like domain-containing protein</fullName>
    </recommendedName>
</protein>
<reference evidence="1 2" key="1">
    <citation type="submission" date="2023-02" db="EMBL/GenBank/DDBJ databases">
        <title>Entomopathogenic bacteria.</title>
        <authorList>
            <person name="Machado R.A."/>
        </authorList>
    </citation>
    <scope>NUCLEOTIDE SEQUENCE [LARGE SCALE GENOMIC DNA]</scope>
    <source>
        <strain evidence="1 2">XENO-10</strain>
    </source>
</reference>
<sequence>MNKLEKALNELVNVHNKFNLQGKFEERYGIEQEWPDYIKKSDDILFLFEKFSPVDMVIETGFTPIKFCNFDEIEEAQYGYGWIKNPDGIIKNPNWPDNNLVFMDDIGGGKPIIALLDNQDIPVYANYDAGKPFKISDSLADFFISLSKLIEIVYGEFDIFEICDEDDELKPEFVEMIAKEIEPLIGSDNFGNFFDYFYG</sequence>
<evidence type="ECO:0000313" key="1">
    <source>
        <dbReference type="EMBL" id="MDC9590493.1"/>
    </source>
</evidence>
<dbReference type="EMBL" id="JAQRFI010000036">
    <property type="protein sequence ID" value="MDC9590493.1"/>
    <property type="molecule type" value="Genomic_DNA"/>
</dbReference>
<gene>
    <name evidence="1" type="ORF">PSI23_14630</name>
</gene>